<reference evidence="1" key="1">
    <citation type="journal article" date="2003" name="Genome Biol.">
        <title>An integrated gene annotation and transcriptional profiling approach towards the full gene content of the Drosophila genome.</title>
        <authorList>
            <person name="Hild M."/>
            <person name="Beckmann B."/>
            <person name="Haas S.A."/>
            <person name="Koch B."/>
            <person name="Solovyev V."/>
            <person name="Busold C."/>
            <person name="Fellenberg K."/>
            <person name="Boutros M."/>
            <person name="Vingron M."/>
            <person name="Sauer F."/>
            <person name="Hoheisel J.D."/>
            <person name="Paro R."/>
        </authorList>
    </citation>
    <scope>NUCLEOTIDE SEQUENCE</scope>
</reference>
<gene>
    <name evidence="1" type="ORF">HDC02664</name>
</gene>
<dbReference type="AlphaFoldDB" id="Q6IHE9"/>
<accession>Q6IHE9</accession>
<name>Q6IHE9_DROME</name>
<proteinExistence type="predicted"/>
<organism evidence="1">
    <name type="scientific">Drosophila melanogaster</name>
    <name type="common">Fruit fly</name>
    <dbReference type="NCBI Taxonomy" id="7227"/>
    <lineage>
        <taxon>Eukaryota</taxon>
        <taxon>Metazoa</taxon>
        <taxon>Ecdysozoa</taxon>
        <taxon>Arthropoda</taxon>
        <taxon>Hexapoda</taxon>
        <taxon>Insecta</taxon>
        <taxon>Pterygota</taxon>
        <taxon>Neoptera</taxon>
        <taxon>Endopterygota</taxon>
        <taxon>Diptera</taxon>
        <taxon>Brachycera</taxon>
        <taxon>Muscomorpha</taxon>
        <taxon>Ephydroidea</taxon>
        <taxon>Drosophilidae</taxon>
        <taxon>Drosophila</taxon>
        <taxon>Sophophora</taxon>
    </lineage>
</organism>
<protein>
    <submittedName>
        <fullName evidence="1">HDC02664</fullName>
    </submittedName>
</protein>
<sequence>MEKRLRVRANCHQLASLEPLLIVYDLKLSCRSEKVIISYGTAARLWDGNRFKLSIDWNWF</sequence>
<dbReference type="EMBL" id="BK003467">
    <property type="protein sequence ID" value="DAA03666.1"/>
    <property type="molecule type" value="Genomic_DNA"/>
</dbReference>
<evidence type="ECO:0000313" key="1">
    <source>
        <dbReference type="EMBL" id="DAA03666.1"/>
    </source>
</evidence>